<evidence type="ECO:0000313" key="6">
    <source>
        <dbReference type="EMBL" id="MBB4682189.1"/>
    </source>
</evidence>
<comment type="similarity">
    <text evidence="1">Belongs to the LysR transcriptional regulatory family.</text>
</comment>
<dbReference type="Gene3D" id="1.10.10.10">
    <property type="entry name" value="Winged helix-like DNA-binding domain superfamily/Winged helix DNA-binding domain"/>
    <property type="match status" value="1"/>
</dbReference>
<evidence type="ECO:0000256" key="1">
    <source>
        <dbReference type="ARBA" id="ARBA00009437"/>
    </source>
</evidence>
<evidence type="ECO:0000256" key="2">
    <source>
        <dbReference type="ARBA" id="ARBA00023015"/>
    </source>
</evidence>
<evidence type="ECO:0000256" key="4">
    <source>
        <dbReference type="ARBA" id="ARBA00023163"/>
    </source>
</evidence>
<gene>
    <name evidence="6" type="ORF">HNR67_008307</name>
</gene>
<dbReference type="PROSITE" id="PS50931">
    <property type="entry name" value="HTH_LYSR"/>
    <property type="match status" value="1"/>
</dbReference>
<dbReference type="SUPFAM" id="SSF53850">
    <property type="entry name" value="Periplasmic binding protein-like II"/>
    <property type="match status" value="1"/>
</dbReference>
<dbReference type="AlphaFoldDB" id="A0A7W7CMK5"/>
<comment type="caution">
    <text evidence="6">The sequence shown here is derived from an EMBL/GenBank/DDBJ whole genome shotgun (WGS) entry which is preliminary data.</text>
</comment>
<evidence type="ECO:0000313" key="7">
    <source>
        <dbReference type="Proteomes" id="UP000533598"/>
    </source>
</evidence>
<keyword evidence="7" id="KW-1185">Reference proteome</keyword>
<name>A0A7W7CMK5_9PSEU</name>
<dbReference type="SUPFAM" id="SSF46785">
    <property type="entry name" value="Winged helix' DNA-binding domain"/>
    <property type="match status" value="1"/>
</dbReference>
<dbReference type="Gene3D" id="3.40.190.10">
    <property type="entry name" value="Periplasmic binding protein-like II"/>
    <property type="match status" value="2"/>
</dbReference>
<dbReference type="FunFam" id="1.10.10.10:FF:000001">
    <property type="entry name" value="LysR family transcriptional regulator"/>
    <property type="match status" value="1"/>
</dbReference>
<keyword evidence="3" id="KW-0238">DNA-binding</keyword>
<evidence type="ECO:0000259" key="5">
    <source>
        <dbReference type="PROSITE" id="PS50931"/>
    </source>
</evidence>
<dbReference type="GO" id="GO:0000976">
    <property type="term" value="F:transcription cis-regulatory region binding"/>
    <property type="evidence" value="ECO:0007669"/>
    <property type="project" value="TreeGrafter"/>
</dbReference>
<organism evidence="6 7">
    <name type="scientific">Crossiella cryophila</name>
    <dbReference type="NCBI Taxonomy" id="43355"/>
    <lineage>
        <taxon>Bacteria</taxon>
        <taxon>Bacillati</taxon>
        <taxon>Actinomycetota</taxon>
        <taxon>Actinomycetes</taxon>
        <taxon>Pseudonocardiales</taxon>
        <taxon>Pseudonocardiaceae</taxon>
        <taxon>Crossiella</taxon>
    </lineage>
</organism>
<dbReference type="InterPro" id="IPR036388">
    <property type="entry name" value="WH-like_DNA-bd_sf"/>
</dbReference>
<dbReference type="InterPro" id="IPR005119">
    <property type="entry name" value="LysR_subst-bd"/>
</dbReference>
<dbReference type="EMBL" id="JACHMH010000001">
    <property type="protein sequence ID" value="MBB4682189.1"/>
    <property type="molecule type" value="Genomic_DNA"/>
</dbReference>
<dbReference type="Pfam" id="PF03466">
    <property type="entry name" value="LysR_substrate"/>
    <property type="match status" value="1"/>
</dbReference>
<proteinExistence type="inferred from homology"/>
<accession>A0A7W7CMK5</accession>
<reference evidence="6 7" key="1">
    <citation type="submission" date="2020-08" db="EMBL/GenBank/DDBJ databases">
        <title>Sequencing the genomes of 1000 actinobacteria strains.</title>
        <authorList>
            <person name="Klenk H.-P."/>
        </authorList>
    </citation>
    <scope>NUCLEOTIDE SEQUENCE [LARGE SCALE GENOMIC DNA]</scope>
    <source>
        <strain evidence="6 7">DSM 44230</strain>
    </source>
</reference>
<dbReference type="RefSeq" id="WP_185009293.1">
    <property type="nucleotide sequence ID" value="NZ_BAAAUI010000037.1"/>
</dbReference>
<dbReference type="Pfam" id="PF00126">
    <property type="entry name" value="HTH_1"/>
    <property type="match status" value="1"/>
</dbReference>
<feature type="domain" description="HTH lysR-type" evidence="5">
    <location>
        <begin position="5"/>
        <end position="62"/>
    </location>
</feature>
<keyword evidence="2" id="KW-0805">Transcription regulation</keyword>
<keyword evidence="4" id="KW-0804">Transcription</keyword>
<dbReference type="PANTHER" id="PTHR30126:SF39">
    <property type="entry name" value="HTH-TYPE TRANSCRIPTIONAL REGULATOR CYSL"/>
    <property type="match status" value="1"/>
</dbReference>
<sequence length="303" mass="31835">MSKPPDPESLALLVRLAELGSLGQAATQLGISQPAASKRLATLEKRLGLALVDRSTRGSTLTESGQMVTEWAKRVLAELDVLLHGAAALRARVAAELSVAASMTVAEHLVPGWITELRRANPELYVGLQVTNSAAVAELARRGEVDLGFVESPTVPRGLRTRRVAVDRLAVVVAPGHPWAKRRRPVGPVELVGTPLVVRERGSGTRETLERAMARTGVGKVRALAELGSTTAVRGAVAAGSGPAVLSVLAVEADLADRRLVEVPVSGIDLRRELRAVWPAGRVLAAPAAALLAVATRASRPAR</sequence>
<dbReference type="PRINTS" id="PR00039">
    <property type="entry name" value="HTHLYSR"/>
</dbReference>
<dbReference type="InterPro" id="IPR036390">
    <property type="entry name" value="WH_DNA-bd_sf"/>
</dbReference>
<dbReference type="InterPro" id="IPR000847">
    <property type="entry name" value="LysR_HTH_N"/>
</dbReference>
<dbReference type="GO" id="GO:0003700">
    <property type="term" value="F:DNA-binding transcription factor activity"/>
    <property type="evidence" value="ECO:0007669"/>
    <property type="project" value="InterPro"/>
</dbReference>
<dbReference type="Proteomes" id="UP000533598">
    <property type="component" value="Unassembled WGS sequence"/>
</dbReference>
<evidence type="ECO:0000256" key="3">
    <source>
        <dbReference type="ARBA" id="ARBA00023125"/>
    </source>
</evidence>
<protein>
    <submittedName>
        <fullName evidence="6">Molybdate transport repressor ModE-like protein</fullName>
    </submittedName>
</protein>
<dbReference type="PANTHER" id="PTHR30126">
    <property type="entry name" value="HTH-TYPE TRANSCRIPTIONAL REGULATOR"/>
    <property type="match status" value="1"/>
</dbReference>